<feature type="transmembrane region" description="Helical" evidence="1">
    <location>
        <begin position="108"/>
        <end position="127"/>
    </location>
</feature>
<dbReference type="NCBIfam" id="TIGR00254">
    <property type="entry name" value="GGDEF"/>
    <property type="match status" value="1"/>
</dbReference>
<protein>
    <submittedName>
        <fullName evidence="5">EAL domain-containing protein</fullName>
    </submittedName>
</protein>
<dbReference type="Gene3D" id="3.20.20.450">
    <property type="entry name" value="EAL domain"/>
    <property type="match status" value="1"/>
</dbReference>
<keyword evidence="1" id="KW-1133">Transmembrane helix</keyword>
<evidence type="ECO:0000313" key="5">
    <source>
        <dbReference type="EMBL" id="MCS2610400.1"/>
    </source>
</evidence>
<proteinExistence type="predicted"/>
<dbReference type="InterPro" id="IPR000014">
    <property type="entry name" value="PAS"/>
</dbReference>
<dbReference type="SMART" id="SM00091">
    <property type="entry name" value="PAS"/>
    <property type="match status" value="1"/>
</dbReference>
<dbReference type="CDD" id="cd01949">
    <property type="entry name" value="GGDEF"/>
    <property type="match status" value="1"/>
</dbReference>
<sequence length="1203" mass="131757">MERYALKTRELALETLLLMVSTMLLCLGLVGLGTGFFMVDSPFFATLVPDAALGTLLAGVGLIAALQGEKRTRWGCAALLIVLAFYSLGHYALGGGGGHSWLSGSLRMSVWSAGAFLLVGGCVAVGLHGRPSRWLWRATALCLWGLAFAIGMRLGRDASVGALSSSTPVSAMVLWGLLGAALFAATARHTRERLYPGRETFIASLCGVAISCFIWLILSYHQQLSVKQQASYLLDSVQLNAEQAMQTRLNLMHRMAERLDVQGTAWDFAPLERDAANYLRDTPSLGTIALVDADTLTWRWFQARTSDHQAWLRRQLDDEATRSWLRVPLDRPRLLMADSAQPAMVLLATPVERAGLYLLANFDLAIMLQNELRLALGPFQVGVGRHQSLLLMLHPTGFPTNAPDEHRALVTRYLGLPGGINLVLHVYPGVHYPWYQLSLMPVLVSLGALLLSGFLAFGLGVAGISVARTRELARARQRLEDQQVIQRAIAQEQPLDTILEEVCKMLERELPGALCSVMQVDETRSYLEFAAGKRLPGLYRSAIQRILISAGNGACGSAAHRQARVVCPNIAEDERWRGFRGVAKEAGLAACWSSPVFIGDGQLVGTIAIYHPRPTAPESSDLDAIDKAAGLVALAIERFEVRRSLKNSEQRYRSLFTHHPDAVFTLDGAGHFVTLNATCAELLGHEAEALLGEPLTQFIGADDATRIEAYIATTLEGQINRYELTLEKRDERKRILAVVHIPMVVNGVVEGVHGIAQDVTAAREQQLLLAYHASHDALTRLPNRTLFEEALVASCVEAQRQGRQVAVLFVDLDDFKPINDNLGHNVGDQVLVEVARRLSAAVEAKDTVARLGGDEFVVLQSAITAPSEVVTLVERLLPILARPYRLEGQELRLTASIGIAMSQAETLQPQTLIQQADMAMYKAKQQGRNAYEWFAHAFTDTMSERMVLRNDLQEAIDCEQLSLHYQPLIGRDGALVGVEALLRWEHPVKGAISPSRFIPLAETTGQIIPISEWVLKRACLDMKILAQKGRGPVRVAVNLSPLQFQRASFLATLRETLASTGLPPEQLRLELTEGILMDDTKSAIDILHALRGMQIGVAIDDFGTGYSSLSYLKHLPITTVKIDRSFIQELPHSADDTAIVQGIISMAHHLGLNVVAEGVETDEQYQRLLAYGCDAFQGFGLARPMPLGALDVFIARLASQALT</sequence>
<reference evidence="5" key="1">
    <citation type="submission" date="2021-11" db="EMBL/GenBank/DDBJ databases">
        <title>Halomonas sp., isolated from a coastal aquaculture zone in Dongshan Bay.</title>
        <authorList>
            <person name="Lin W."/>
        </authorList>
    </citation>
    <scope>NUCLEOTIDE SEQUENCE</scope>
    <source>
        <strain evidence="5">Yzlin-01</strain>
    </source>
</reference>
<feature type="transmembrane region" description="Helical" evidence="1">
    <location>
        <begin position="167"/>
        <end position="187"/>
    </location>
</feature>
<feature type="domain" description="PAS" evidence="2">
    <location>
        <begin position="648"/>
        <end position="718"/>
    </location>
</feature>
<dbReference type="PANTHER" id="PTHR44757">
    <property type="entry name" value="DIGUANYLATE CYCLASE DGCP"/>
    <property type="match status" value="1"/>
</dbReference>
<dbReference type="Gene3D" id="3.30.450.40">
    <property type="match status" value="1"/>
</dbReference>
<dbReference type="InterPro" id="IPR035919">
    <property type="entry name" value="EAL_sf"/>
</dbReference>
<dbReference type="Pfam" id="PF00990">
    <property type="entry name" value="GGDEF"/>
    <property type="match status" value="1"/>
</dbReference>
<feature type="transmembrane region" description="Helical" evidence="1">
    <location>
        <begin position="199"/>
        <end position="218"/>
    </location>
</feature>
<dbReference type="Gene3D" id="3.30.70.270">
    <property type="match status" value="1"/>
</dbReference>
<dbReference type="SMART" id="SM00267">
    <property type="entry name" value="GGDEF"/>
    <property type="match status" value="1"/>
</dbReference>
<dbReference type="InterPro" id="IPR003018">
    <property type="entry name" value="GAF"/>
</dbReference>
<dbReference type="CDD" id="cd01948">
    <property type="entry name" value="EAL"/>
    <property type="match status" value="1"/>
</dbReference>
<dbReference type="InterPro" id="IPR035965">
    <property type="entry name" value="PAS-like_dom_sf"/>
</dbReference>
<dbReference type="SUPFAM" id="SSF141868">
    <property type="entry name" value="EAL domain-like"/>
    <property type="match status" value="1"/>
</dbReference>
<evidence type="ECO:0000259" key="2">
    <source>
        <dbReference type="PROSITE" id="PS50112"/>
    </source>
</evidence>
<organism evidence="5 6">
    <name type="scientific">Halomonas dongshanensis</name>
    <dbReference type="NCBI Taxonomy" id="2890835"/>
    <lineage>
        <taxon>Bacteria</taxon>
        <taxon>Pseudomonadati</taxon>
        <taxon>Pseudomonadota</taxon>
        <taxon>Gammaproteobacteria</taxon>
        <taxon>Oceanospirillales</taxon>
        <taxon>Halomonadaceae</taxon>
        <taxon>Halomonas</taxon>
    </lineage>
</organism>
<evidence type="ECO:0000259" key="3">
    <source>
        <dbReference type="PROSITE" id="PS50883"/>
    </source>
</evidence>
<dbReference type="NCBIfam" id="TIGR00229">
    <property type="entry name" value="sensory_box"/>
    <property type="match status" value="1"/>
</dbReference>
<dbReference type="InterPro" id="IPR013656">
    <property type="entry name" value="PAS_4"/>
</dbReference>
<dbReference type="CDD" id="cd00130">
    <property type="entry name" value="PAS"/>
    <property type="match status" value="1"/>
</dbReference>
<dbReference type="PANTHER" id="PTHR44757:SF2">
    <property type="entry name" value="BIOFILM ARCHITECTURE MAINTENANCE PROTEIN MBAA"/>
    <property type="match status" value="1"/>
</dbReference>
<dbReference type="InterPro" id="IPR052155">
    <property type="entry name" value="Biofilm_reg_signaling"/>
</dbReference>
<keyword evidence="1" id="KW-0812">Transmembrane</keyword>
<dbReference type="SUPFAM" id="SSF55073">
    <property type="entry name" value="Nucleotide cyclase"/>
    <property type="match status" value="1"/>
</dbReference>
<feature type="transmembrane region" description="Helical" evidence="1">
    <location>
        <begin position="134"/>
        <end position="155"/>
    </location>
</feature>
<keyword evidence="6" id="KW-1185">Reference proteome</keyword>
<evidence type="ECO:0000313" key="6">
    <source>
        <dbReference type="Proteomes" id="UP001165542"/>
    </source>
</evidence>
<dbReference type="Pfam" id="PF00563">
    <property type="entry name" value="EAL"/>
    <property type="match status" value="1"/>
</dbReference>
<dbReference type="Gene3D" id="3.30.450.20">
    <property type="entry name" value="PAS domain"/>
    <property type="match status" value="1"/>
</dbReference>
<accession>A0ABT2EH07</accession>
<dbReference type="SUPFAM" id="SSF55781">
    <property type="entry name" value="GAF domain-like"/>
    <property type="match status" value="1"/>
</dbReference>
<comment type="caution">
    <text evidence="5">The sequence shown here is derived from an EMBL/GenBank/DDBJ whole genome shotgun (WGS) entry which is preliminary data.</text>
</comment>
<feature type="transmembrane region" description="Helical" evidence="1">
    <location>
        <begin position="73"/>
        <end position="93"/>
    </location>
</feature>
<feature type="transmembrane region" description="Helical" evidence="1">
    <location>
        <begin position="43"/>
        <end position="66"/>
    </location>
</feature>
<dbReference type="InterPro" id="IPR043128">
    <property type="entry name" value="Rev_trsase/Diguanyl_cyclase"/>
</dbReference>
<dbReference type="EMBL" id="JAJISC010000006">
    <property type="protein sequence ID" value="MCS2610400.1"/>
    <property type="molecule type" value="Genomic_DNA"/>
</dbReference>
<dbReference type="InterPro" id="IPR001633">
    <property type="entry name" value="EAL_dom"/>
</dbReference>
<evidence type="ECO:0000256" key="1">
    <source>
        <dbReference type="SAM" id="Phobius"/>
    </source>
</evidence>
<keyword evidence="1" id="KW-0472">Membrane</keyword>
<dbReference type="SMART" id="SM00065">
    <property type="entry name" value="GAF"/>
    <property type="match status" value="1"/>
</dbReference>
<dbReference type="PROSITE" id="PS50112">
    <property type="entry name" value="PAS"/>
    <property type="match status" value="1"/>
</dbReference>
<dbReference type="Proteomes" id="UP001165542">
    <property type="component" value="Unassembled WGS sequence"/>
</dbReference>
<feature type="domain" description="GGDEF" evidence="4">
    <location>
        <begin position="803"/>
        <end position="936"/>
    </location>
</feature>
<dbReference type="SMART" id="SM00052">
    <property type="entry name" value="EAL"/>
    <property type="match status" value="1"/>
</dbReference>
<name>A0ABT2EH07_9GAMM</name>
<evidence type="ECO:0000259" key="4">
    <source>
        <dbReference type="PROSITE" id="PS50887"/>
    </source>
</evidence>
<dbReference type="Pfam" id="PF08448">
    <property type="entry name" value="PAS_4"/>
    <property type="match status" value="1"/>
</dbReference>
<feature type="transmembrane region" description="Helical" evidence="1">
    <location>
        <begin position="12"/>
        <end position="37"/>
    </location>
</feature>
<feature type="transmembrane region" description="Helical" evidence="1">
    <location>
        <begin position="442"/>
        <end position="467"/>
    </location>
</feature>
<dbReference type="Pfam" id="PF13185">
    <property type="entry name" value="GAF_2"/>
    <property type="match status" value="1"/>
</dbReference>
<dbReference type="SUPFAM" id="SSF55785">
    <property type="entry name" value="PYP-like sensor domain (PAS domain)"/>
    <property type="match status" value="1"/>
</dbReference>
<gene>
    <name evidence="5" type="ORF">LLY24_13850</name>
</gene>
<dbReference type="InterPro" id="IPR029787">
    <property type="entry name" value="Nucleotide_cyclase"/>
</dbReference>
<dbReference type="PROSITE" id="PS50887">
    <property type="entry name" value="GGDEF"/>
    <property type="match status" value="1"/>
</dbReference>
<feature type="domain" description="EAL" evidence="3">
    <location>
        <begin position="945"/>
        <end position="1198"/>
    </location>
</feature>
<dbReference type="InterPro" id="IPR000160">
    <property type="entry name" value="GGDEF_dom"/>
</dbReference>
<dbReference type="InterPro" id="IPR029016">
    <property type="entry name" value="GAF-like_dom_sf"/>
</dbReference>
<dbReference type="RefSeq" id="WP_259036895.1">
    <property type="nucleotide sequence ID" value="NZ_JAJISC010000006.1"/>
</dbReference>
<dbReference type="PROSITE" id="PS50883">
    <property type="entry name" value="EAL"/>
    <property type="match status" value="1"/>
</dbReference>